<dbReference type="PANTHER" id="PTHR30435:SF1">
    <property type="entry name" value="FLAGELLAR HOOK PROTEIN FLGE"/>
    <property type="match status" value="1"/>
</dbReference>
<dbReference type="PANTHER" id="PTHR30435">
    <property type="entry name" value="FLAGELLAR PROTEIN"/>
    <property type="match status" value="1"/>
</dbReference>
<evidence type="ECO:0000256" key="1">
    <source>
        <dbReference type="ARBA" id="ARBA00004117"/>
    </source>
</evidence>
<evidence type="ECO:0000313" key="11">
    <source>
        <dbReference type="Proteomes" id="UP000284908"/>
    </source>
</evidence>
<dbReference type="OrthoDB" id="8578401at2"/>
<dbReference type="GO" id="GO:0009424">
    <property type="term" value="C:bacterial-type flagellum hook"/>
    <property type="evidence" value="ECO:0007669"/>
    <property type="project" value="TreeGrafter"/>
</dbReference>
<feature type="domain" description="Flagellar basal body rod protein N-terminal" evidence="6">
    <location>
        <begin position="6"/>
        <end position="33"/>
    </location>
</feature>
<organism evidence="10 11">
    <name type="scientific">Rahnella woolbedingensis</name>
    <dbReference type="NCBI Taxonomy" id="1510574"/>
    <lineage>
        <taxon>Bacteria</taxon>
        <taxon>Pseudomonadati</taxon>
        <taxon>Pseudomonadota</taxon>
        <taxon>Gammaproteobacteria</taxon>
        <taxon>Enterobacterales</taxon>
        <taxon>Yersiniaceae</taxon>
        <taxon>Rahnella</taxon>
    </lineage>
</organism>
<dbReference type="InterPro" id="IPR037925">
    <property type="entry name" value="FlgE/F/G-like"/>
</dbReference>
<dbReference type="NCBIfam" id="TIGR03506">
    <property type="entry name" value="FlgEFG_subfam"/>
    <property type="match status" value="1"/>
</dbReference>
<dbReference type="GO" id="GO:0005829">
    <property type="term" value="C:cytosol"/>
    <property type="evidence" value="ECO:0007669"/>
    <property type="project" value="TreeGrafter"/>
</dbReference>
<comment type="function">
    <text evidence="5">A flexible structure which links the flagellar filament to the drive apparatus in the basal body.</text>
</comment>
<dbReference type="EMBL" id="RAHH01000023">
    <property type="protein sequence ID" value="RJT41182.1"/>
    <property type="molecule type" value="Genomic_DNA"/>
</dbReference>
<evidence type="ECO:0000256" key="5">
    <source>
        <dbReference type="RuleBase" id="RU362116"/>
    </source>
</evidence>
<dbReference type="Proteomes" id="UP000284908">
    <property type="component" value="Unassembled WGS sequence"/>
</dbReference>
<gene>
    <name evidence="10" type="ORF">D6C13_18350</name>
</gene>
<dbReference type="InterPro" id="IPR019776">
    <property type="entry name" value="Flagellar_basal_body_rod_CS"/>
</dbReference>
<dbReference type="Pfam" id="PF00460">
    <property type="entry name" value="Flg_bb_rod"/>
    <property type="match status" value="1"/>
</dbReference>
<dbReference type="InterPro" id="IPR011491">
    <property type="entry name" value="FlgE_D2"/>
</dbReference>
<evidence type="ECO:0000259" key="6">
    <source>
        <dbReference type="Pfam" id="PF00460"/>
    </source>
</evidence>
<evidence type="ECO:0000256" key="3">
    <source>
        <dbReference type="ARBA" id="ARBA00019015"/>
    </source>
</evidence>
<keyword evidence="10" id="KW-0966">Cell projection</keyword>
<dbReference type="PROSITE" id="PS00588">
    <property type="entry name" value="FLAGELLA_BB_ROD"/>
    <property type="match status" value="1"/>
</dbReference>
<dbReference type="InterPro" id="IPR053967">
    <property type="entry name" value="LlgE_F_G-like_D1"/>
</dbReference>
<keyword evidence="11" id="KW-1185">Reference proteome</keyword>
<dbReference type="GO" id="GO:0071978">
    <property type="term" value="P:bacterial-type flagellum-dependent swarming motility"/>
    <property type="evidence" value="ECO:0007669"/>
    <property type="project" value="TreeGrafter"/>
</dbReference>
<evidence type="ECO:0000313" key="10">
    <source>
        <dbReference type="EMBL" id="RJT41182.1"/>
    </source>
</evidence>
<dbReference type="InterPro" id="IPR037058">
    <property type="entry name" value="Falgellar_hook_FlgE_sf"/>
</dbReference>
<reference evidence="10 11" key="1">
    <citation type="submission" date="2018-09" db="EMBL/GenBank/DDBJ databases">
        <authorList>
            <person name="Le Fleche-Mateos A."/>
        </authorList>
    </citation>
    <scope>NUCLEOTIDE SEQUENCE [LARGE SCALE GENOMIC DNA]</scope>
    <source>
        <strain evidence="10 11">DSM 27399</strain>
    </source>
</reference>
<proteinExistence type="inferred from homology"/>
<dbReference type="Pfam" id="PF07559">
    <property type="entry name" value="FlgE_D2"/>
    <property type="match status" value="1"/>
</dbReference>
<dbReference type="GO" id="GO:0009425">
    <property type="term" value="C:bacterial-type flagellum basal body"/>
    <property type="evidence" value="ECO:0007669"/>
    <property type="project" value="UniProtKB-SubCell"/>
</dbReference>
<evidence type="ECO:0000259" key="7">
    <source>
        <dbReference type="Pfam" id="PF06429"/>
    </source>
</evidence>
<feature type="domain" description="Flagellar basal-body/hook protein C-terminal" evidence="7">
    <location>
        <begin position="369"/>
        <end position="413"/>
    </location>
</feature>
<keyword evidence="10" id="KW-0282">Flagellum</keyword>
<dbReference type="InterPro" id="IPR010930">
    <property type="entry name" value="Flg_bb/hook_C_dom"/>
</dbReference>
<evidence type="ECO:0000256" key="4">
    <source>
        <dbReference type="ARBA" id="ARBA00023143"/>
    </source>
</evidence>
<comment type="caution">
    <text evidence="10">The sequence shown here is derived from an EMBL/GenBank/DDBJ whole genome shotgun (WGS) entry which is preliminary data.</text>
</comment>
<dbReference type="InterPro" id="IPR020013">
    <property type="entry name" value="Flagellar_FlgE/F/G"/>
</dbReference>
<name>A0A419N5E6_9GAMM</name>
<dbReference type="InterPro" id="IPR001444">
    <property type="entry name" value="Flag_bb_rod_N"/>
</dbReference>
<protein>
    <recommendedName>
        <fullName evidence="3 5">Flagellar hook protein FlgE</fullName>
    </recommendedName>
</protein>
<comment type="subcellular location">
    <subcellularLocation>
        <location evidence="1 5">Bacterial flagellum basal body</location>
    </subcellularLocation>
</comment>
<dbReference type="SUPFAM" id="SSF117143">
    <property type="entry name" value="Flagellar hook protein flgE"/>
    <property type="match status" value="1"/>
</dbReference>
<dbReference type="Pfam" id="PF06429">
    <property type="entry name" value="Flg_bbr_C"/>
    <property type="match status" value="1"/>
</dbReference>
<feature type="domain" description="Flagellar hook protein FlgE D2" evidence="8">
    <location>
        <begin position="157"/>
        <end position="295"/>
    </location>
</feature>
<accession>A0A419N5E6</accession>
<keyword evidence="10" id="KW-0969">Cilium</keyword>
<comment type="similarity">
    <text evidence="2 5">Belongs to the flagella basal body rod proteins family.</text>
</comment>
<dbReference type="RefSeq" id="WP_120134137.1">
    <property type="nucleotide sequence ID" value="NZ_RAHH01000023.1"/>
</dbReference>
<dbReference type="AlphaFoldDB" id="A0A419N5E6"/>
<keyword evidence="4 5" id="KW-0975">Bacterial flagellum</keyword>
<dbReference type="Gene3D" id="2.60.98.20">
    <property type="entry name" value="Flagellar hook protein FlgE"/>
    <property type="match status" value="1"/>
</dbReference>
<sequence>MSFSQAVSGLSAASTDLDVIGNNIANSATVGFKTATASFADMFAGSQAGMGVKVAAVTQNFNDGTTTNTSRGLDVALSGNGFFRLADSSGTVYYSRNGQFSLDANRNLVNAQGLSVTGYPATGTPPTIAAGAQPGALAIPTTMMSAKATTAATMVANLNSTDTAIPAAKTFNANDDTTYNYVNSITTYDSQGNAHDNNVYFVKTASNSWDLYSLDSSVAGSAATKMGTLQFDTSGALQSATQADGTINADGSLPIVMNTATNGTVTPQSVGLNFTGSIQQSTGSDSIGSLTQDGYAAGQMTGYTINDDGTITGTYSNQKTQLLGQIVLSSFSNPEGLQSEGNNVWTATSSSGQAVNGVAGAGGFASMTSGALESSNVDLSAELVNMIVAQRNYQSNAQTIKTQDSILNTLVNLR</sequence>
<evidence type="ECO:0000256" key="2">
    <source>
        <dbReference type="ARBA" id="ARBA00009677"/>
    </source>
</evidence>
<feature type="domain" description="Flagellar hook protein FlgE/F/G-like D1" evidence="9">
    <location>
        <begin position="76"/>
        <end position="143"/>
    </location>
</feature>
<evidence type="ECO:0000259" key="9">
    <source>
        <dbReference type="Pfam" id="PF22692"/>
    </source>
</evidence>
<evidence type="ECO:0000259" key="8">
    <source>
        <dbReference type="Pfam" id="PF07559"/>
    </source>
</evidence>
<dbReference type="NCBIfam" id="NF004238">
    <property type="entry name" value="PRK05682.1-1"/>
    <property type="match status" value="1"/>
</dbReference>
<dbReference type="Pfam" id="PF22692">
    <property type="entry name" value="LlgE_F_G_D1"/>
    <property type="match status" value="1"/>
</dbReference>